<evidence type="ECO:0000256" key="2">
    <source>
        <dbReference type="ARBA" id="ARBA00007251"/>
    </source>
</evidence>
<evidence type="ECO:0000313" key="11">
    <source>
        <dbReference type="Proteomes" id="UP000310189"/>
    </source>
</evidence>
<dbReference type="Gene3D" id="3.40.50.10470">
    <property type="entry name" value="Translation initiation factor eif-2b, domain 2"/>
    <property type="match status" value="1"/>
</dbReference>
<protein>
    <recommendedName>
        <fullName evidence="6">Translation initiation factor eIF2B subunit beta</fullName>
    </recommendedName>
    <alternativeName>
        <fullName evidence="7">eIF2B GDP-GTP exchange factor subunit beta</fullName>
    </alternativeName>
</protein>
<evidence type="ECO:0000256" key="6">
    <source>
        <dbReference type="ARBA" id="ARBA00044122"/>
    </source>
</evidence>
<comment type="similarity">
    <text evidence="2 9">Belongs to the eIF-2B alpha/beta/delta subunits family.</text>
</comment>
<name>A0A4T0FMI2_9BASI</name>
<keyword evidence="3" id="KW-0963">Cytoplasm</keyword>
<dbReference type="GO" id="GO:0005085">
    <property type="term" value="F:guanyl-nucleotide exchange factor activity"/>
    <property type="evidence" value="ECO:0007669"/>
    <property type="project" value="TreeGrafter"/>
</dbReference>
<dbReference type="SUPFAM" id="SSF100950">
    <property type="entry name" value="NagB/RpiA/CoA transferase-like"/>
    <property type="match status" value="1"/>
</dbReference>
<evidence type="ECO:0000256" key="9">
    <source>
        <dbReference type="RuleBase" id="RU003814"/>
    </source>
</evidence>
<organism evidence="10 11">
    <name type="scientific">Wallemia hederae</name>
    <dbReference type="NCBI Taxonomy" id="1540922"/>
    <lineage>
        <taxon>Eukaryota</taxon>
        <taxon>Fungi</taxon>
        <taxon>Dikarya</taxon>
        <taxon>Basidiomycota</taxon>
        <taxon>Wallemiomycotina</taxon>
        <taxon>Wallemiomycetes</taxon>
        <taxon>Wallemiales</taxon>
        <taxon>Wallemiaceae</taxon>
        <taxon>Wallemia</taxon>
    </lineage>
</organism>
<evidence type="ECO:0000256" key="1">
    <source>
        <dbReference type="ARBA" id="ARBA00004514"/>
    </source>
</evidence>
<dbReference type="GO" id="GO:0005851">
    <property type="term" value="C:eukaryotic translation initiation factor 2B complex"/>
    <property type="evidence" value="ECO:0007669"/>
    <property type="project" value="TreeGrafter"/>
</dbReference>
<dbReference type="OrthoDB" id="269919at2759"/>
<keyword evidence="11" id="KW-1185">Reference proteome</keyword>
<dbReference type="InterPro" id="IPR042529">
    <property type="entry name" value="IF_2B-like_C"/>
</dbReference>
<dbReference type="EMBL" id="SPNW01000025">
    <property type="protein sequence ID" value="TIA89692.1"/>
    <property type="molecule type" value="Genomic_DNA"/>
</dbReference>
<accession>A0A4T0FMI2</accession>
<evidence type="ECO:0000256" key="7">
    <source>
        <dbReference type="ARBA" id="ARBA00044228"/>
    </source>
</evidence>
<dbReference type="GO" id="GO:0005829">
    <property type="term" value="C:cytosol"/>
    <property type="evidence" value="ECO:0007669"/>
    <property type="project" value="UniProtKB-SubCell"/>
</dbReference>
<sequence>MKVEINGSQFRGKSRTTLNQISQLSDKLRRRKIIGSNNAALETALLLRVVVSNAKFKNIEELLNIVESVGQSLLDSQPKELAIINVTRKVIKLIKEEYQQALRASNMDSSEPALLSSFTTPKLYDVGMPKDQANDTSIQTPLSMQPRPFQFQRTTSDMDDFNRKSTTVMIQAIQEVIDEIETTYEQVSKNSSNHIKSTDVILTIGKSRTVESFIRSAATNSGGLTVYVAENAPLFNGKEMMRSLEQVKGVDAILISDSTIYSIMPRITKVVIGTHVVLSNGGLISETGTYLTSAIAEMHATPVICVTGQFKITSSRDNKDSKKFSASDYVNSGKMIMYDDGKVVERVDVGVPYYEYVRPELITVLITNDGEYPPILIHRLIDEEMYDDEE</sequence>
<dbReference type="Pfam" id="PF01008">
    <property type="entry name" value="IF-2B"/>
    <property type="match status" value="1"/>
</dbReference>
<evidence type="ECO:0000256" key="5">
    <source>
        <dbReference type="ARBA" id="ARBA00022917"/>
    </source>
</evidence>
<dbReference type="InterPro" id="IPR037171">
    <property type="entry name" value="NagB/RpiA_transferase-like"/>
</dbReference>
<evidence type="ECO:0000256" key="3">
    <source>
        <dbReference type="ARBA" id="ARBA00022490"/>
    </source>
</evidence>
<keyword evidence="4" id="KW-0396">Initiation factor</keyword>
<keyword evidence="5" id="KW-0648">Protein biosynthesis</keyword>
<dbReference type="PANTHER" id="PTHR45859">
    <property type="entry name" value="TRANSLATION INITIATION FACTOR EIF-2B SUBUNIT BETA"/>
    <property type="match status" value="1"/>
</dbReference>
<dbReference type="Proteomes" id="UP000310189">
    <property type="component" value="Unassembled WGS sequence"/>
</dbReference>
<reference evidence="10 11" key="1">
    <citation type="submission" date="2019-03" db="EMBL/GenBank/DDBJ databases">
        <title>Sequencing 23 genomes of Wallemia ichthyophaga.</title>
        <authorList>
            <person name="Gostincar C."/>
        </authorList>
    </citation>
    <scope>NUCLEOTIDE SEQUENCE [LARGE SCALE GENOMIC DNA]</scope>
    <source>
        <strain evidence="10 11">EXF-5753</strain>
    </source>
</reference>
<comment type="subunit">
    <text evidence="8">Component of the translation initiation factor 2B (eIF2B) complex which is a heterodecamer of two sets of five different subunits: alpha, beta, gamma, delta and epsilon. Subunits alpha, beta and delta comprise a regulatory subcomplex and subunits epsilon and gamma comprise a catalytic subcomplex. Within the complex, the hexameric regulatory complex resides at the center, with the two heterodimeric catalytic subcomplexes bound on opposite sides.</text>
</comment>
<dbReference type="InterPro" id="IPR000649">
    <property type="entry name" value="IF-2B-related"/>
</dbReference>
<evidence type="ECO:0000256" key="8">
    <source>
        <dbReference type="ARBA" id="ARBA00046432"/>
    </source>
</evidence>
<dbReference type="GO" id="GO:0003743">
    <property type="term" value="F:translation initiation factor activity"/>
    <property type="evidence" value="ECO:0007669"/>
    <property type="project" value="UniProtKB-KW"/>
</dbReference>
<evidence type="ECO:0000313" key="10">
    <source>
        <dbReference type="EMBL" id="TIA89692.1"/>
    </source>
</evidence>
<evidence type="ECO:0000256" key="4">
    <source>
        <dbReference type="ARBA" id="ARBA00022540"/>
    </source>
</evidence>
<comment type="subcellular location">
    <subcellularLocation>
        <location evidence="1">Cytoplasm</location>
        <location evidence="1">Cytosol</location>
    </subcellularLocation>
</comment>
<comment type="caution">
    <text evidence="10">The sequence shown here is derived from an EMBL/GenBank/DDBJ whole genome shotgun (WGS) entry which is preliminary data.</text>
</comment>
<dbReference type="AlphaFoldDB" id="A0A4T0FMI2"/>
<dbReference type="InterPro" id="IPR051855">
    <property type="entry name" value="eIF2B_beta_subunit"/>
</dbReference>
<proteinExistence type="inferred from homology"/>
<gene>
    <name evidence="10" type="ORF">E3P99_01932</name>
</gene>
<dbReference type="PANTHER" id="PTHR45859:SF1">
    <property type="entry name" value="TRANSLATION INITIATION FACTOR EIF-2B SUBUNIT BETA"/>
    <property type="match status" value="1"/>
</dbReference>